<name>A0A918CBY7_9DEIO</name>
<proteinExistence type="predicted"/>
<gene>
    <name evidence="2" type="ORF">GCM10008957_30810</name>
</gene>
<comment type="caution">
    <text evidence="2">The sequence shown here is derived from an EMBL/GenBank/DDBJ whole genome shotgun (WGS) entry which is preliminary data.</text>
</comment>
<sequence>MTTPARWWQDASIRTWAWQAWRCYAWRPGYRLTLTTAERTAYVDMTNKVVVCNPEYPYPPLQTVTLVRHLPSDVREFQLQYLESLIAHEAGHTHHSGPLPAGLLGQLVNIIEDHRMERLMARDFPNLAALFELACDADAAHCITADGQGGDVIRGCLLHRFTATHPTWAYVPDRADAHHWPTVKALLEAAWDAPTYDDVVATAAQILALLGREDAAPDPQLQPFLDGLGQFLLSDAPATDGDGDEVGQTSTTPENLGKGGTGAPPTPPVRPKADPVASTDCMLLKSELEGEARRLVAVLAQPGKPDRTLASRDRGRYRYDRDATGSERPFDRRVGAERPGPTHLRLAVDVSGSMYGERIVHARRLAFIVTLAAQRCGLPMVAVAFDDAVHPLFGAQTRPTAALNAVAALEPMACTLLAPALRALWTPVLPGKSVTFILTDGQLDDADYAACQRLRAQHPGVVVPVLLESDDAVRQQYEAAFGVCVALREASQLVPHVVSFLRGRFKH</sequence>
<dbReference type="SUPFAM" id="SSF53300">
    <property type="entry name" value="vWA-like"/>
    <property type="match status" value="1"/>
</dbReference>
<dbReference type="InterPro" id="IPR036465">
    <property type="entry name" value="vWFA_dom_sf"/>
</dbReference>
<evidence type="ECO:0008006" key="4">
    <source>
        <dbReference type="Google" id="ProtNLM"/>
    </source>
</evidence>
<dbReference type="Gene3D" id="3.40.50.410">
    <property type="entry name" value="von Willebrand factor, type A domain"/>
    <property type="match status" value="1"/>
</dbReference>
<dbReference type="Proteomes" id="UP000603865">
    <property type="component" value="Unassembled WGS sequence"/>
</dbReference>
<evidence type="ECO:0000313" key="3">
    <source>
        <dbReference type="Proteomes" id="UP000603865"/>
    </source>
</evidence>
<feature type="region of interest" description="Disordered" evidence="1">
    <location>
        <begin position="235"/>
        <end position="276"/>
    </location>
</feature>
<dbReference type="AlphaFoldDB" id="A0A918CBY7"/>
<reference evidence="2" key="1">
    <citation type="journal article" date="2014" name="Int. J. Syst. Evol. Microbiol.">
        <title>Complete genome sequence of Corynebacterium casei LMG S-19264T (=DSM 44701T), isolated from a smear-ripened cheese.</title>
        <authorList>
            <consortium name="US DOE Joint Genome Institute (JGI-PGF)"/>
            <person name="Walter F."/>
            <person name="Albersmeier A."/>
            <person name="Kalinowski J."/>
            <person name="Ruckert C."/>
        </authorList>
    </citation>
    <scope>NUCLEOTIDE SEQUENCE</scope>
    <source>
        <strain evidence="2">JCM 31311</strain>
    </source>
</reference>
<evidence type="ECO:0000256" key="1">
    <source>
        <dbReference type="SAM" id="MobiDB-lite"/>
    </source>
</evidence>
<protein>
    <recommendedName>
        <fullName evidence="4">VWFA domain-containing protein</fullName>
    </recommendedName>
</protein>
<organism evidence="2 3">
    <name type="scientific">Deinococcus ruber</name>
    <dbReference type="NCBI Taxonomy" id="1848197"/>
    <lineage>
        <taxon>Bacteria</taxon>
        <taxon>Thermotogati</taxon>
        <taxon>Deinococcota</taxon>
        <taxon>Deinococci</taxon>
        <taxon>Deinococcales</taxon>
        <taxon>Deinococcaceae</taxon>
        <taxon>Deinococcus</taxon>
    </lineage>
</organism>
<evidence type="ECO:0000313" key="2">
    <source>
        <dbReference type="EMBL" id="GGR15906.1"/>
    </source>
</evidence>
<dbReference type="CDD" id="cd00198">
    <property type="entry name" value="vWFA"/>
    <property type="match status" value="1"/>
</dbReference>
<accession>A0A918CBY7</accession>
<dbReference type="RefSeq" id="WP_229776103.1">
    <property type="nucleotide sequence ID" value="NZ_BMQL01000018.1"/>
</dbReference>
<dbReference type="EMBL" id="BMQL01000018">
    <property type="protein sequence ID" value="GGR15906.1"/>
    <property type="molecule type" value="Genomic_DNA"/>
</dbReference>
<keyword evidence="3" id="KW-1185">Reference proteome</keyword>
<reference evidence="2" key="2">
    <citation type="submission" date="2020-09" db="EMBL/GenBank/DDBJ databases">
        <authorList>
            <person name="Sun Q."/>
            <person name="Ohkuma M."/>
        </authorList>
    </citation>
    <scope>NUCLEOTIDE SEQUENCE</scope>
    <source>
        <strain evidence="2">JCM 31311</strain>
    </source>
</reference>